<evidence type="ECO:0000256" key="2">
    <source>
        <dbReference type="ARBA" id="ARBA00022729"/>
    </source>
</evidence>
<evidence type="ECO:0000256" key="4">
    <source>
        <dbReference type="ARBA" id="ARBA00022960"/>
    </source>
</evidence>
<feature type="chain" id="PRO_5013365206" evidence="11">
    <location>
        <begin position="36"/>
        <end position="447"/>
    </location>
</feature>
<evidence type="ECO:0000256" key="8">
    <source>
        <dbReference type="PIRSR" id="PIRSR618044-2"/>
    </source>
</evidence>
<dbReference type="PRINTS" id="PR00725">
    <property type="entry name" value="DADACBPTASE1"/>
</dbReference>
<organism evidence="13 14">
    <name type="scientific">Clostridium thermobutyricum DSM 4928</name>
    <dbReference type="NCBI Taxonomy" id="1121339"/>
    <lineage>
        <taxon>Bacteria</taxon>
        <taxon>Bacillati</taxon>
        <taxon>Bacillota</taxon>
        <taxon>Clostridia</taxon>
        <taxon>Eubacteriales</taxon>
        <taxon>Clostridiaceae</taxon>
        <taxon>Clostridium</taxon>
    </lineage>
</organism>
<accession>A0A1V4SZR2</accession>
<keyword evidence="13" id="KW-0121">Carboxypeptidase</keyword>
<feature type="active site" description="Proton acceptor" evidence="7">
    <location>
        <position position="86"/>
    </location>
</feature>
<feature type="domain" description="Peptidase S11 D-alanyl-D-alanine carboxypeptidase A N-terminal" evidence="12">
    <location>
        <begin position="52"/>
        <end position="274"/>
    </location>
</feature>
<evidence type="ECO:0000313" key="14">
    <source>
        <dbReference type="Proteomes" id="UP000191448"/>
    </source>
</evidence>
<comment type="similarity">
    <text evidence="1 9">Belongs to the peptidase S11 family.</text>
</comment>
<gene>
    <name evidence="13" type="primary">dacB_1</name>
    <name evidence="13" type="ORF">CLTHE_03190</name>
</gene>
<dbReference type="PANTHER" id="PTHR21581">
    <property type="entry name" value="D-ALANYL-D-ALANINE CARBOXYPEPTIDASE"/>
    <property type="match status" value="1"/>
</dbReference>
<evidence type="ECO:0000259" key="12">
    <source>
        <dbReference type="Pfam" id="PF00768"/>
    </source>
</evidence>
<dbReference type="EMBL" id="LTAY01000019">
    <property type="protein sequence ID" value="OPX50107.1"/>
    <property type="molecule type" value="Genomic_DNA"/>
</dbReference>
<dbReference type="GO" id="GO:0009002">
    <property type="term" value="F:serine-type D-Ala-D-Ala carboxypeptidase activity"/>
    <property type="evidence" value="ECO:0007669"/>
    <property type="project" value="UniProtKB-EC"/>
</dbReference>
<keyword evidence="3 13" id="KW-0378">Hydrolase</keyword>
<dbReference type="InterPro" id="IPR018044">
    <property type="entry name" value="Peptidase_S11"/>
</dbReference>
<keyword evidence="4" id="KW-0133">Cell shape</keyword>
<feature type="active site" description="Acyl-ester intermediate" evidence="7">
    <location>
        <position position="83"/>
    </location>
</feature>
<dbReference type="GO" id="GO:0071555">
    <property type="term" value="P:cell wall organization"/>
    <property type="evidence" value="ECO:0007669"/>
    <property type="project" value="UniProtKB-KW"/>
</dbReference>
<dbReference type="InterPro" id="IPR001967">
    <property type="entry name" value="Peptidase_S11_N"/>
</dbReference>
<dbReference type="SUPFAM" id="SSF56601">
    <property type="entry name" value="beta-lactamase/transpeptidase-like"/>
    <property type="match status" value="1"/>
</dbReference>
<keyword evidence="6" id="KW-0961">Cell wall biogenesis/degradation</keyword>
<dbReference type="GO" id="GO:0006508">
    <property type="term" value="P:proteolysis"/>
    <property type="evidence" value="ECO:0007669"/>
    <property type="project" value="InterPro"/>
</dbReference>
<comment type="caution">
    <text evidence="13">The sequence shown here is derived from an EMBL/GenBank/DDBJ whole genome shotgun (WGS) entry which is preliminary data.</text>
</comment>
<dbReference type="GO" id="GO:0008360">
    <property type="term" value="P:regulation of cell shape"/>
    <property type="evidence" value="ECO:0007669"/>
    <property type="project" value="UniProtKB-KW"/>
</dbReference>
<evidence type="ECO:0000313" key="13">
    <source>
        <dbReference type="EMBL" id="OPX50107.1"/>
    </source>
</evidence>
<keyword evidence="5" id="KW-0573">Peptidoglycan synthesis</keyword>
<proteinExistence type="inferred from homology"/>
<keyword evidence="2 11" id="KW-0732">Signal</keyword>
<evidence type="ECO:0000256" key="9">
    <source>
        <dbReference type="RuleBase" id="RU004016"/>
    </source>
</evidence>
<keyword evidence="10" id="KW-0812">Transmembrane</keyword>
<feature type="transmembrane region" description="Helical" evidence="10">
    <location>
        <begin position="403"/>
        <end position="424"/>
    </location>
</feature>
<feature type="signal peptide" evidence="11">
    <location>
        <begin position="1"/>
        <end position="35"/>
    </location>
</feature>
<evidence type="ECO:0000256" key="5">
    <source>
        <dbReference type="ARBA" id="ARBA00022984"/>
    </source>
</evidence>
<evidence type="ECO:0000256" key="7">
    <source>
        <dbReference type="PIRSR" id="PIRSR618044-1"/>
    </source>
</evidence>
<dbReference type="InterPro" id="IPR012338">
    <property type="entry name" value="Beta-lactam/transpept-like"/>
</dbReference>
<evidence type="ECO:0000256" key="6">
    <source>
        <dbReference type="ARBA" id="ARBA00023316"/>
    </source>
</evidence>
<dbReference type="Proteomes" id="UP000191448">
    <property type="component" value="Unassembled WGS sequence"/>
</dbReference>
<dbReference type="PANTHER" id="PTHR21581:SF26">
    <property type="entry name" value="D-ALANYL-D-ALANINE ENDOPEPTIDASE"/>
    <property type="match status" value="1"/>
</dbReference>
<keyword evidence="10" id="KW-0472">Membrane</keyword>
<keyword evidence="10" id="KW-1133">Transmembrane helix</keyword>
<feature type="binding site" evidence="8">
    <location>
        <position position="249"/>
    </location>
    <ligand>
        <name>substrate</name>
    </ligand>
</feature>
<dbReference type="GO" id="GO:0009252">
    <property type="term" value="P:peptidoglycan biosynthetic process"/>
    <property type="evidence" value="ECO:0007669"/>
    <property type="project" value="UniProtKB-KW"/>
</dbReference>
<feature type="active site" evidence="7">
    <location>
        <position position="145"/>
    </location>
</feature>
<dbReference type="EC" id="3.4.16.4" evidence="13"/>
<evidence type="ECO:0000256" key="1">
    <source>
        <dbReference type="ARBA" id="ARBA00007164"/>
    </source>
</evidence>
<sequence length="447" mass="49742">MTKTNFFSKKNLLIKTIALIFMLSFFLPFSNIANADTPTKISTEATTNDVGPNLSAKYAISMDLKTGEVIYSKNADAKAYPASLTKLMTALLFAEHANKTDEITFTKEASIQPPYSLHSNWPGVSIPVGQKMSGEDVMKALLMFSANDAAYMIADYVGGNSKNFANMMNEEAKKLGMKDTHFVTANGLQDTDHYTTAYDLAILLKAAFANPWVKETMETKNSSIMINGKRVDLVNRNELLGKDGNIAGKTGTTNDAGNCLASVYNRDGREILGIILFSNDMHTPDNRYKDMEAMMNYSYSAKPEVFIKSGQSIKDVTLKYKLFGFFGPTKEITAPVTVDQDVMMYNNTFNKNHTDITFNSNGDSAWKASSKDSLDLTLVSGQYKTTVKGSIGISKFDLIKANIFVYLGVLVGIALIVLIILFIIRTINKRRSRRSRYSSYSNYRRRY</sequence>
<name>A0A1V4SZR2_9CLOT</name>
<evidence type="ECO:0000256" key="10">
    <source>
        <dbReference type="SAM" id="Phobius"/>
    </source>
</evidence>
<dbReference type="Pfam" id="PF00768">
    <property type="entry name" value="Peptidase_S11"/>
    <property type="match status" value="1"/>
</dbReference>
<dbReference type="RefSeq" id="WP_242945605.1">
    <property type="nucleotide sequence ID" value="NZ_LTAY01000019.1"/>
</dbReference>
<reference evidence="13 14" key="1">
    <citation type="submission" date="2016-02" db="EMBL/GenBank/DDBJ databases">
        <title>Genome sequence of Clostridium thermobutyricum DSM 4928.</title>
        <authorList>
            <person name="Poehlein A."/>
            <person name="Daniel R."/>
        </authorList>
    </citation>
    <scope>NUCLEOTIDE SEQUENCE [LARGE SCALE GENOMIC DNA]</scope>
    <source>
        <strain evidence="13 14">DSM 4928</strain>
    </source>
</reference>
<dbReference type="Gene3D" id="3.40.710.10">
    <property type="entry name" value="DD-peptidase/beta-lactamase superfamily"/>
    <property type="match status" value="1"/>
</dbReference>
<keyword evidence="13" id="KW-0645">Protease</keyword>
<protein>
    <submittedName>
        <fullName evidence="13">D-alanyl-D-alanine carboxypeptidase DacB</fullName>
        <ecNumber evidence="13">3.4.16.4</ecNumber>
    </submittedName>
</protein>
<dbReference type="AlphaFoldDB" id="A0A1V4SZR2"/>
<evidence type="ECO:0000256" key="3">
    <source>
        <dbReference type="ARBA" id="ARBA00022801"/>
    </source>
</evidence>
<evidence type="ECO:0000256" key="11">
    <source>
        <dbReference type="SAM" id="SignalP"/>
    </source>
</evidence>